<accession>A0AAW2NUM7</accession>
<dbReference type="InterPro" id="IPR026057">
    <property type="entry name" value="TBL_C"/>
</dbReference>
<dbReference type="AlphaFoldDB" id="A0AAW2NUM7"/>
<proteinExistence type="inferred from homology"/>
<feature type="region of interest" description="SAW" evidence="9">
    <location>
        <begin position="461"/>
        <end position="536"/>
    </location>
</feature>
<evidence type="ECO:0000256" key="3">
    <source>
        <dbReference type="ARBA" id="ARBA00022692"/>
    </source>
</evidence>
<comment type="caution">
    <text evidence="9">Lacks conserved residue(s) required for the propagation of feature annotation.</text>
</comment>
<evidence type="ECO:0000259" key="11">
    <source>
        <dbReference type="Pfam" id="PF14416"/>
    </source>
</evidence>
<dbReference type="InterPro" id="IPR029962">
    <property type="entry name" value="TBL"/>
</dbReference>
<keyword evidence="7" id="KW-0472">Membrane</keyword>
<evidence type="ECO:0000256" key="9">
    <source>
        <dbReference type="PROSITE-ProRule" id="PRU01191"/>
    </source>
</evidence>
<dbReference type="EMBL" id="JACGWM010000010">
    <property type="protein sequence ID" value="KAL0347509.1"/>
    <property type="molecule type" value="Genomic_DNA"/>
</dbReference>
<protein>
    <submittedName>
        <fullName evidence="12">Protein ESKIMO 1</fullName>
    </submittedName>
</protein>
<keyword evidence="4" id="KW-0735">Signal-anchor</keyword>
<dbReference type="Pfam" id="PF14416">
    <property type="entry name" value="PMR5N"/>
    <property type="match status" value="1"/>
</dbReference>
<dbReference type="GO" id="GO:0016020">
    <property type="term" value="C:membrane"/>
    <property type="evidence" value="ECO:0007669"/>
    <property type="project" value="UniProtKB-SubCell"/>
</dbReference>
<dbReference type="InterPro" id="IPR005202">
    <property type="entry name" value="TF_GRAS"/>
</dbReference>
<comment type="similarity">
    <text evidence="2">Belongs to the PC-esterase family. TBL subfamily.</text>
</comment>
<feature type="region of interest" description="VHIID" evidence="9">
    <location>
        <begin position="235"/>
        <end position="300"/>
    </location>
</feature>
<keyword evidence="6" id="KW-0805">Transcription regulation</keyword>
<keyword evidence="5" id="KW-1133">Transmembrane helix</keyword>
<comment type="subcellular location">
    <subcellularLocation>
        <location evidence="1">Membrane</location>
        <topology evidence="1">Single-pass membrane protein</topology>
    </subcellularLocation>
</comment>
<gene>
    <name evidence="12" type="ORF">Scaly_1766900</name>
</gene>
<evidence type="ECO:0000313" key="12">
    <source>
        <dbReference type="EMBL" id="KAL0347509.1"/>
    </source>
</evidence>
<dbReference type="PROSITE" id="PS50985">
    <property type="entry name" value="GRAS"/>
    <property type="match status" value="1"/>
</dbReference>
<dbReference type="PANTHER" id="PTHR32285:SF227">
    <property type="entry name" value="PROTEIN TRICHOME BIREFRINGENCE-LIKE 28"/>
    <property type="match status" value="1"/>
</dbReference>
<evidence type="ECO:0000256" key="8">
    <source>
        <dbReference type="ARBA" id="ARBA00023163"/>
    </source>
</evidence>
<dbReference type="Pfam" id="PF13839">
    <property type="entry name" value="PC-Esterase"/>
    <property type="match status" value="1"/>
</dbReference>
<evidence type="ECO:0000256" key="4">
    <source>
        <dbReference type="ARBA" id="ARBA00022968"/>
    </source>
</evidence>
<reference evidence="12" key="1">
    <citation type="submission" date="2020-06" db="EMBL/GenBank/DDBJ databases">
        <authorList>
            <person name="Li T."/>
            <person name="Hu X."/>
            <person name="Zhang T."/>
            <person name="Song X."/>
            <person name="Zhang H."/>
            <person name="Dai N."/>
            <person name="Sheng W."/>
            <person name="Hou X."/>
            <person name="Wei L."/>
        </authorList>
    </citation>
    <scope>NUCLEOTIDE SEQUENCE</scope>
    <source>
        <strain evidence="12">KEN8</strain>
        <tissue evidence="12">Leaf</tissue>
    </source>
</reference>
<evidence type="ECO:0000259" key="10">
    <source>
        <dbReference type="Pfam" id="PF13839"/>
    </source>
</evidence>
<dbReference type="InterPro" id="IPR025846">
    <property type="entry name" value="TBL_N"/>
</dbReference>
<evidence type="ECO:0000256" key="7">
    <source>
        <dbReference type="ARBA" id="ARBA00023136"/>
    </source>
</evidence>
<organism evidence="12">
    <name type="scientific">Sesamum calycinum</name>
    <dbReference type="NCBI Taxonomy" id="2727403"/>
    <lineage>
        <taxon>Eukaryota</taxon>
        <taxon>Viridiplantae</taxon>
        <taxon>Streptophyta</taxon>
        <taxon>Embryophyta</taxon>
        <taxon>Tracheophyta</taxon>
        <taxon>Spermatophyta</taxon>
        <taxon>Magnoliopsida</taxon>
        <taxon>eudicotyledons</taxon>
        <taxon>Gunneridae</taxon>
        <taxon>Pentapetalae</taxon>
        <taxon>asterids</taxon>
        <taxon>lamiids</taxon>
        <taxon>Lamiales</taxon>
        <taxon>Pedaliaceae</taxon>
        <taxon>Sesamum</taxon>
    </lineage>
</organism>
<dbReference type="GO" id="GO:0016413">
    <property type="term" value="F:O-acetyltransferase activity"/>
    <property type="evidence" value="ECO:0007669"/>
    <property type="project" value="InterPro"/>
</dbReference>
<comment type="caution">
    <text evidence="12">The sequence shown here is derived from an EMBL/GenBank/DDBJ whole genome shotgun (WGS) entry which is preliminary data.</text>
</comment>
<keyword evidence="3" id="KW-0812">Transmembrane</keyword>
<reference evidence="12" key="2">
    <citation type="journal article" date="2024" name="Plant">
        <title>Genomic evolution and insights into agronomic trait innovations of Sesamum species.</title>
        <authorList>
            <person name="Miao H."/>
            <person name="Wang L."/>
            <person name="Qu L."/>
            <person name="Liu H."/>
            <person name="Sun Y."/>
            <person name="Le M."/>
            <person name="Wang Q."/>
            <person name="Wei S."/>
            <person name="Zheng Y."/>
            <person name="Lin W."/>
            <person name="Duan Y."/>
            <person name="Cao H."/>
            <person name="Xiong S."/>
            <person name="Wang X."/>
            <person name="Wei L."/>
            <person name="Li C."/>
            <person name="Ma Q."/>
            <person name="Ju M."/>
            <person name="Zhao R."/>
            <person name="Li G."/>
            <person name="Mu C."/>
            <person name="Tian Q."/>
            <person name="Mei H."/>
            <person name="Zhang T."/>
            <person name="Gao T."/>
            <person name="Zhang H."/>
        </authorList>
    </citation>
    <scope>NUCLEOTIDE SEQUENCE</scope>
    <source>
        <strain evidence="12">KEN8</strain>
    </source>
</reference>
<evidence type="ECO:0000256" key="6">
    <source>
        <dbReference type="ARBA" id="ARBA00023015"/>
    </source>
</evidence>
<dbReference type="PANTHER" id="PTHR32285">
    <property type="entry name" value="PROTEIN TRICHOME BIREFRINGENCE-LIKE 9-RELATED"/>
    <property type="match status" value="1"/>
</dbReference>
<feature type="domain" description="Trichome birefringence-like C-terminal" evidence="10">
    <location>
        <begin position="648"/>
        <end position="936"/>
    </location>
</feature>
<dbReference type="GO" id="GO:0005794">
    <property type="term" value="C:Golgi apparatus"/>
    <property type="evidence" value="ECO:0007669"/>
    <property type="project" value="TreeGrafter"/>
</dbReference>
<name>A0AAW2NUM7_9LAMI</name>
<dbReference type="Pfam" id="PF03514">
    <property type="entry name" value="GRAS"/>
    <property type="match status" value="1"/>
</dbReference>
<feature type="domain" description="Trichome birefringence-like N-terminal" evidence="11">
    <location>
        <begin position="594"/>
        <end position="647"/>
    </location>
</feature>
<evidence type="ECO:0000256" key="5">
    <source>
        <dbReference type="ARBA" id="ARBA00022989"/>
    </source>
</evidence>
<sequence>MSLYEIYQPSMIHFNDVNPFYMNDAAAEQTFSPLFSFTENSPEISSSVQYLETIFSDECMEFPVHFDELHANSAMHDISAADDSFMDFDEFDCIFNAADVNSIPQSVNETAESGESYCSQQLTSDGGCRSWNHHRAMEVCETLMGKTSMHPPLVLPSEGMEVGNQVCLIHLLLAYAEAMDNQETELAEVISRHIIQKVNPFGGTTERVLYYMFQHLSKQPDYIKQESTKNFYPAFMAFYQMFPYGKFAHFVAILAILEALPLDAEIIHLIDFDIGEGVQWTPFMEAIKYQNKEIRLTSVKFNEEDETSPSIWGFEDTKRRLCDHADSYGLKMEIQEVELQNLESMMNNMKRRDCGRKSWYVFNCNVGLPHMARIRSRNDVLEFLSVANNSLHHVKGIITYGDGDAWHNISSSSSYTSFLNNNFTHYQALLESMESNFPGHLGEARIALESLFVAPFVHSGTWDRKWEEKKQCGEVEVGLGLGLGLEGWEFSEASLVEAKEMVKGQDGVRIGFAGEKKKAMVMEWNGALLPVHLSIYSSPLSPKTPRTQSPSMKYKYKINATLISKLTLKWPHLHILDFERDEEAGIEIELPLKGCDLSKGKWVFDNTTRPLYREEECGFLTAQVTCVRNGREDTLYQKWRWQPTHCSLPKFEARVLLEKLRGKRLLFVGDSVNRNQWESMICLLHSAIPPGRATWNMGAPLSVFSIQDYNATVEFYWAPFLVESNSDDPRNHSISQRIVMPESISKHGIHWKPADFLVFNTYIWWMNSHTIKVLQGSFEQGSAEYEEIERATAYERVLTTWANWLMHNVDHNRTSAFFISMSPVHQQSSNWKNLDGVACARETTPILNTSMALDMGTDRRLLDITRNVIKATNIPVTLVDITTLSDYRKDGHTSVYTIRQGKLLTPEEKADPATFADCLHWCLPGVPDTWNELLYAHIISRS</sequence>
<evidence type="ECO:0000256" key="2">
    <source>
        <dbReference type="ARBA" id="ARBA00007727"/>
    </source>
</evidence>
<evidence type="ECO:0000256" key="1">
    <source>
        <dbReference type="ARBA" id="ARBA00004167"/>
    </source>
</evidence>
<comment type="similarity">
    <text evidence="9">Belongs to the GRAS family.</text>
</comment>
<keyword evidence="8" id="KW-0804">Transcription</keyword>